<organism evidence="2 3">
    <name type="scientific">Vermiconidia calcicola</name>
    <dbReference type="NCBI Taxonomy" id="1690605"/>
    <lineage>
        <taxon>Eukaryota</taxon>
        <taxon>Fungi</taxon>
        <taxon>Dikarya</taxon>
        <taxon>Ascomycota</taxon>
        <taxon>Pezizomycotina</taxon>
        <taxon>Dothideomycetes</taxon>
        <taxon>Dothideomycetidae</taxon>
        <taxon>Mycosphaerellales</taxon>
        <taxon>Extremaceae</taxon>
        <taxon>Vermiconidia</taxon>
    </lineage>
</organism>
<accession>A0AAV9Q079</accession>
<evidence type="ECO:0000313" key="3">
    <source>
        <dbReference type="Proteomes" id="UP001345827"/>
    </source>
</evidence>
<keyword evidence="3" id="KW-1185">Reference proteome</keyword>
<gene>
    <name evidence="2" type="ORF">LTR25_007471</name>
</gene>
<feature type="signal peptide" evidence="1">
    <location>
        <begin position="1"/>
        <end position="33"/>
    </location>
</feature>
<proteinExistence type="predicted"/>
<protein>
    <recommendedName>
        <fullName evidence="4">Chitin-binding type-2 domain-containing protein</fullName>
    </recommendedName>
</protein>
<dbReference type="AlphaFoldDB" id="A0AAV9Q079"/>
<comment type="caution">
    <text evidence="2">The sequence shown here is derived from an EMBL/GenBank/DDBJ whole genome shotgun (WGS) entry which is preliminary data.</text>
</comment>
<feature type="chain" id="PRO_5043664773" description="Chitin-binding type-2 domain-containing protein" evidence="1">
    <location>
        <begin position="34"/>
        <end position="146"/>
    </location>
</feature>
<sequence length="146" mass="15650">MVAMSITGIMNFSFFTIILMLASISFMTTSVSAMPSNLTLADGCPSTQPIDQAGCSTCTECCLFQFNTAGCGKPSVWTIADPPSTKCMPLTIGMYAAWISECTGWYDTCFLWKNVDCTGDGSIWIDNSLSCYKPGYVIKSISCAGS</sequence>
<reference evidence="2 3" key="1">
    <citation type="submission" date="2023-06" db="EMBL/GenBank/DDBJ databases">
        <title>Black Yeasts Isolated from many extreme environments.</title>
        <authorList>
            <person name="Coleine C."/>
            <person name="Stajich J.E."/>
            <person name="Selbmann L."/>
        </authorList>
    </citation>
    <scope>NUCLEOTIDE SEQUENCE [LARGE SCALE GENOMIC DNA]</scope>
    <source>
        <strain evidence="2 3">CCFEE 5887</strain>
    </source>
</reference>
<evidence type="ECO:0000256" key="1">
    <source>
        <dbReference type="SAM" id="SignalP"/>
    </source>
</evidence>
<keyword evidence="1" id="KW-0732">Signal</keyword>
<dbReference type="Proteomes" id="UP001345827">
    <property type="component" value="Unassembled WGS sequence"/>
</dbReference>
<name>A0AAV9Q079_9PEZI</name>
<dbReference type="EMBL" id="JAXLQG010000014">
    <property type="protein sequence ID" value="KAK5532767.1"/>
    <property type="molecule type" value="Genomic_DNA"/>
</dbReference>
<evidence type="ECO:0000313" key="2">
    <source>
        <dbReference type="EMBL" id="KAK5532767.1"/>
    </source>
</evidence>
<evidence type="ECO:0008006" key="4">
    <source>
        <dbReference type="Google" id="ProtNLM"/>
    </source>
</evidence>